<dbReference type="KEGG" id="ehx:EMIHUDRAFT_109768"/>
<dbReference type="PaxDb" id="2903-EOD37521"/>
<keyword evidence="2" id="KW-1185">Reference proteome</keyword>
<proteinExistence type="predicted"/>
<dbReference type="Proteomes" id="UP000013827">
    <property type="component" value="Unassembled WGS sequence"/>
</dbReference>
<accession>A0A0D3KP36</accession>
<sequence length="216" mass="23633">MATDPMWTPTREIATPEHLDRLLSTFESIREDGGDNVAKARTWLNAQQRAVAAWLRKQQLNATAPPLRRLDVSHSCVSHLLCGGDGFAELLLHCEQSLDERAVVRLLPQLCDVLVLGVGSLAPSDRVLLRRFLLARCVGREPALLPSEAVAISTNAHCPVILHLPVLLPLPATAPPRTSAKADKEAVEAWIRRLQDKAEALSALGERGDALMKNGW</sequence>
<evidence type="ECO:0000313" key="2">
    <source>
        <dbReference type="Proteomes" id="UP000013827"/>
    </source>
</evidence>
<evidence type="ECO:0000313" key="1">
    <source>
        <dbReference type="EnsemblProtists" id="EOD37521"/>
    </source>
</evidence>
<name>A0A0D3KP36_EMIH1</name>
<dbReference type="HOGENOM" id="CLU_1279739_0_0_1"/>
<dbReference type="AlphaFoldDB" id="A0A0D3KP36"/>
<dbReference type="EnsemblProtists" id="EOD37521">
    <property type="protein sequence ID" value="EOD37521"/>
    <property type="gene ID" value="EMIHUDRAFT_109768"/>
</dbReference>
<dbReference type="GeneID" id="17282791"/>
<reference evidence="1" key="2">
    <citation type="submission" date="2024-10" db="UniProtKB">
        <authorList>
            <consortium name="EnsemblProtists"/>
        </authorList>
    </citation>
    <scope>IDENTIFICATION</scope>
</reference>
<organism evidence="1 2">
    <name type="scientific">Emiliania huxleyi (strain CCMP1516)</name>
    <dbReference type="NCBI Taxonomy" id="280463"/>
    <lineage>
        <taxon>Eukaryota</taxon>
        <taxon>Haptista</taxon>
        <taxon>Haptophyta</taxon>
        <taxon>Prymnesiophyceae</taxon>
        <taxon>Isochrysidales</taxon>
        <taxon>Noelaerhabdaceae</taxon>
        <taxon>Emiliania</taxon>
    </lineage>
</organism>
<reference evidence="2" key="1">
    <citation type="journal article" date="2013" name="Nature">
        <title>Pan genome of the phytoplankton Emiliania underpins its global distribution.</title>
        <authorList>
            <person name="Read B.A."/>
            <person name="Kegel J."/>
            <person name="Klute M.J."/>
            <person name="Kuo A."/>
            <person name="Lefebvre S.C."/>
            <person name="Maumus F."/>
            <person name="Mayer C."/>
            <person name="Miller J."/>
            <person name="Monier A."/>
            <person name="Salamov A."/>
            <person name="Young J."/>
            <person name="Aguilar M."/>
            <person name="Claverie J.M."/>
            <person name="Frickenhaus S."/>
            <person name="Gonzalez K."/>
            <person name="Herman E.K."/>
            <person name="Lin Y.C."/>
            <person name="Napier J."/>
            <person name="Ogata H."/>
            <person name="Sarno A.F."/>
            <person name="Shmutz J."/>
            <person name="Schroeder D."/>
            <person name="de Vargas C."/>
            <person name="Verret F."/>
            <person name="von Dassow P."/>
            <person name="Valentin K."/>
            <person name="Van de Peer Y."/>
            <person name="Wheeler G."/>
            <person name="Dacks J.B."/>
            <person name="Delwiche C.F."/>
            <person name="Dyhrman S.T."/>
            <person name="Glockner G."/>
            <person name="John U."/>
            <person name="Richards T."/>
            <person name="Worden A.Z."/>
            <person name="Zhang X."/>
            <person name="Grigoriev I.V."/>
            <person name="Allen A.E."/>
            <person name="Bidle K."/>
            <person name="Borodovsky M."/>
            <person name="Bowler C."/>
            <person name="Brownlee C."/>
            <person name="Cock J.M."/>
            <person name="Elias M."/>
            <person name="Gladyshev V.N."/>
            <person name="Groth M."/>
            <person name="Guda C."/>
            <person name="Hadaegh A."/>
            <person name="Iglesias-Rodriguez M.D."/>
            <person name="Jenkins J."/>
            <person name="Jones B.M."/>
            <person name="Lawson T."/>
            <person name="Leese F."/>
            <person name="Lindquist E."/>
            <person name="Lobanov A."/>
            <person name="Lomsadze A."/>
            <person name="Malik S.B."/>
            <person name="Marsh M.E."/>
            <person name="Mackinder L."/>
            <person name="Mock T."/>
            <person name="Mueller-Roeber B."/>
            <person name="Pagarete A."/>
            <person name="Parker M."/>
            <person name="Probert I."/>
            <person name="Quesneville H."/>
            <person name="Raines C."/>
            <person name="Rensing S.A."/>
            <person name="Riano-Pachon D.M."/>
            <person name="Richier S."/>
            <person name="Rokitta S."/>
            <person name="Shiraiwa Y."/>
            <person name="Soanes D.M."/>
            <person name="van der Giezen M."/>
            <person name="Wahlund T.M."/>
            <person name="Williams B."/>
            <person name="Wilson W."/>
            <person name="Wolfe G."/>
            <person name="Wurch L.L."/>
        </authorList>
    </citation>
    <scope>NUCLEOTIDE SEQUENCE</scope>
</reference>
<dbReference type="RefSeq" id="XP_005789950.1">
    <property type="nucleotide sequence ID" value="XM_005789893.1"/>
</dbReference>
<protein>
    <submittedName>
        <fullName evidence="1">Uncharacterized protein</fullName>
    </submittedName>
</protein>